<keyword evidence="3" id="KW-1185">Reference proteome</keyword>
<evidence type="ECO:0000313" key="3">
    <source>
        <dbReference type="Proteomes" id="UP001152797"/>
    </source>
</evidence>
<dbReference type="EMBL" id="CAMXCT010006704">
    <property type="protein sequence ID" value="CAI4018628.1"/>
    <property type="molecule type" value="Genomic_DNA"/>
</dbReference>
<protein>
    <submittedName>
        <fullName evidence="1">Uncharacterized protein</fullName>
    </submittedName>
</protein>
<dbReference type="EMBL" id="CAMXCT030006704">
    <property type="protein sequence ID" value="CAL4805940.1"/>
    <property type="molecule type" value="Genomic_DNA"/>
</dbReference>
<proteinExistence type="predicted"/>
<name>A0A9P1GPN5_9DINO</name>
<dbReference type="AlphaFoldDB" id="A0A9P1GPN5"/>
<evidence type="ECO:0000313" key="1">
    <source>
        <dbReference type="EMBL" id="CAI4018628.1"/>
    </source>
</evidence>
<reference evidence="1" key="1">
    <citation type="submission" date="2022-10" db="EMBL/GenBank/DDBJ databases">
        <authorList>
            <person name="Chen Y."/>
            <person name="Dougan E. K."/>
            <person name="Chan C."/>
            <person name="Rhodes N."/>
            <person name="Thang M."/>
        </authorList>
    </citation>
    <scope>NUCLEOTIDE SEQUENCE</scope>
</reference>
<evidence type="ECO:0000313" key="2">
    <source>
        <dbReference type="EMBL" id="CAL4805940.1"/>
    </source>
</evidence>
<accession>A0A9P1GPN5</accession>
<comment type="caution">
    <text evidence="1">The sequence shown here is derived from an EMBL/GenBank/DDBJ whole genome shotgun (WGS) entry which is preliminary data.</text>
</comment>
<dbReference type="EMBL" id="CAMXCT020006704">
    <property type="protein sequence ID" value="CAL1172003.1"/>
    <property type="molecule type" value="Genomic_DNA"/>
</dbReference>
<dbReference type="Proteomes" id="UP001152797">
    <property type="component" value="Unassembled WGS sequence"/>
</dbReference>
<sequence>MRMLRYSMETTGESEVTFGQYKNYLYKEVPKDYLEWAITEWSTAKSRVWEEIHELQERLKILQTVKMAEDAAKIADVDVYGESIDLEGVGESSLAYETEHSKVSNYEAGKVPHYGNGYDPVVDEPYGNGGPEALEFQFVYGGDYEAARKLPRDETCCDFKKKAES</sequence>
<organism evidence="1">
    <name type="scientific">Cladocopium goreaui</name>
    <dbReference type="NCBI Taxonomy" id="2562237"/>
    <lineage>
        <taxon>Eukaryota</taxon>
        <taxon>Sar</taxon>
        <taxon>Alveolata</taxon>
        <taxon>Dinophyceae</taxon>
        <taxon>Suessiales</taxon>
        <taxon>Symbiodiniaceae</taxon>
        <taxon>Cladocopium</taxon>
    </lineage>
</organism>
<gene>
    <name evidence="1" type="ORF">C1SCF055_LOCUS43180</name>
</gene>
<reference evidence="2 3" key="2">
    <citation type="submission" date="2024-05" db="EMBL/GenBank/DDBJ databases">
        <authorList>
            <person name="Chen Y."/>
            <person name="Shah S."/>
            <person name="Dougan E. K."/>
            <person name="Thang M."/>
            <person name="Chan C."/>
        </authorList>
    </citation>
    <scope>NUCLEOTIDE SEQUENCE [LARGE SCALE GENOMIC DNA]</scope>
</reference>